<sequence>MQFDHLTIRTRDLDASKTFFEQVLDLSEGERPAIIRLIPGYWLFDGDRPVVHLIGTVRGDPGRPAEAIDHVGIRPDGSYHDFRARLERLGIPYSLMDVVELQERRVFFHTPGGPLLEAVFDEPVPSQHSSKDQTS</sequence>
<dbReference type="SUPFAM" id="SSF54593">
    <property type="entry name" value="Glyoxalase/Bleomycin resistance protein/Dihydroxybiphenyl dioxygenase"/>
    <property type="match status" value="1"/>
</dbReference>
<dbReference type="Gene3D" id="3.10.180.10">
    <property type="entry name" value="2,3-Dihydroxybiphenyl 1,2-Dioxygenase, domain 1"/>
    <property type="match status" value="1"/>
</dbReference>
<dbReference type="STRING" id="407234.SAMN05421795_11310"/>
<gene>
    <name evidence="2" type="ORF">SAMN05421795_11310</name>
</gene>
<dbReference type="RefSeq" id="WP_076367792.1">
    <property type="nucleotide sequence ID" value="NZ_FTOM01000013.1"/>
</dbReference>
<dbReference type="PROSITE" id="PS51819">
    <property type="entry name" value="VOC"/>
    <property type="match status" value="1"/>
</dbReference>
<keyword evidence="2" id="KW-0560">Oxidoreductase</keyword>
<dbReference type="InterPro" id="IPR029068">
    <property type="entry name" value="Glyas_Bleomycin-R_OHBP_Dase"/>
</dbReference>
<organism evidence="2 3">
    <name type="scientific">Phaeovulum vinaykumarii</name>
    <dbReference type="NCBI Taxonomy" id="407234"/>
    <lineage>
        <taxon>Bacteria</taxon>
        <taxon>Pseudomonadati</taxon>
        <taxon>Pseudomonadota</taxon>
        <taxon>Alphaproteobacteria</taxon>
        <taxon>Rhodobacterales</taxon>
        <taxon>Paracoccaceae</taxon>
        <taxon>Phaeovulum</taxon>
    </lineage>
</organism>
<accession>A0A1N7N0P2</accession>
<evidence type="ECO:0000313" key="3">
    <source>
        <dbReference type="Proteomes" id="UP000186098"/>
    </source>
</evidence>
<dbReference type="InterPro" id="IPR037523">
    <property type="entry name" value="VOC_core"/>
</dbReference>
<name>A0A1N7N0P2_9RHOB</name>
<proteinExistence type="predicted"/>
<keyword evidence="2" id="KW-0223">Dioxygenase</keyword>
<evidence type="ECO:0000313" key="2">
    <source>
        <dbReference type="EMBL" id="SIS91904.1"/>
    </source>
</evidence>
<keyword evidence="3" id="KW-1185">Reference proteome</keyword>
<dbReference type="InterPro" id="IPR004360">
    <property type="entry name" value="Glyas_Fos-R_dOase_dom"/>
</dbReference>
<dbReference type="Pfam" id="PF00903">
    <property type="entry name" value="Glyoxalase"/>
    <property type="match status" value="1"/>
</dbReference>
<reference evidence="3" key="1">
    <citation type="submission" date="2017-01" db="EMBL/GenBank/DDBJ databases">
        <authorList>
            <person name="Varghese N."/>
            <person name="Submissions S."/>
        </authorList>
    </citation>
    <scope>NUCLEOTIDE SEQUENCE [LARGE SCALE GENOMIC DNA]</scope>
    <source>
        <strain evidence="3">DSM 18714</strain>
    </source>
</reference>
<feature type="domain" description="VOC" evidence="1">
    <location>
        <begin position="2"/>
        <end position="121"/>
    </location>
</feature>
<protein>
    <submittedName>
        <fullName evidence="2">Predicted dioxygenase of extradiol dioxygenase family</fullName>
    </submittedName>
</protein>
<dbReference type="EMBL" id="FTOM01000013">
    <property type="protein sequence ID" value="SIS91904.1"/>
    <property type="molecule type" value="Genomic_DNA"/>
</dbReference>
<evidence type="ECO:0000259" key="1">
    <source>
        <dbReference type="PROSITE" id="PS51819"/>
    </source>
</evidence>
<dbReference type="GO" id="GO:0051213">
    <property type="term" value="F:dioxygenase activity"/>
    <property type="evidence" value="ECO:0007669"/>
    <property type="project" value="UniProtKB-KW"/>
</dbReference>
<dbReference type="Proteomes" id="UP000186098">
    <property type="component" value="Unassembled WGS sequence"/>
</dbReference>
<dbReference type="AlphaFoldDB" id="A0A1N7N0P2"/>
<dbReference type="OrthoDB" id="5243302at2"/>